<feature type="compositionally biased region" description="Low complexity" evidence="1">
    <location>
        <begin position="268"/>
        <end position="281"/>
    </location>
</feature>
<feature type="compositionally biased region" description="Gly residues" evidence="1">
    <location>
        <begin position="463"/>
        <end position="480"/>
    </location>
</feature>
<dbReference type="RefSeq" id="WP_189713678.1">
    <property type="nucleotide sequence ID" value="NZ_BMSA01000016.1"/>
</dbReference>
<feature type="compositionally biased region" description="Basic and acidic residues" evidence="1">
    <location>
        <begin position="149"/>
        <end position="171"/>
    </location>
</feature>
<feature type="region of interest" description="Disordered" evidence="1">
    <location>
        <begin position="214"/>
        <end position="576"/>
    </location>
</feature>
<sequence>MSGDDKQPEYAAEHQEADQQNGTLDAFMNVTKVLPFGLGSGQGFHFGKTSFEGYDLNAMIDIVESANPELLEGAGNALVAARDAFNKAAEELGTNLGDIDWQGEAHTAFSTWGTDLVTTAYALATYADTVGTQVMAASSGLASVRKSMPPRDSRIDPKTVDEIPTPKRVDGNEEYTAAVKAESHRQEAINQMYRLASFYTVSGGMMQTAEEPVFPKMPDVGVPEPEPGYGHEGVGKTTTPASLSKASNSRSTQHSTVESGTTRPGPTDPSSHPSVDDSVLPPKEHIGTEIDSVGTLPPQDTTKPTPVTPPTTTTGGPPVGTNPPIGPVGTPPIARGQTGRTTGFGGGRGPVSAQGRTGGTQSGTAAGRTGTGPMGRGGMPGQAAGRTGGPMGRGGMPGQAAGRTGGPMGRGGMPGQAAGRTGGPMGRGVVGGTPKPGGPVGKQPGGAPRGPVNGTSAMNTGRNGTGRPGVVGGKPVGGTTPGAKGPTVPRGTVIGREGTPSARATGERPGQRGVIGANTSKTNTGQTPRRPAGGPEGVVGTPKGGAGAPRGRGGKQGSGETRSRREERRDGTSATD</sequence>
<dbReference type="EMBL" id="BMSA01000016">
    <property type="protein sequence ID" value="GGT66765.1"/>
    <property type="molecule type" value="Genomic_DNA"/>
</dbReference>
<protein>
    <submittedName>
        <fullName evidence="2">Uncharacterized protein</fullName>
    </submittedName>
</protein>
<dbReference type="Proteomes" id="UP000646776">
    <property type="component" value="Unassembled WGS sequence"/>
</dbReference>
<reference evidence="2" key="2">
    <citation type="submission" date="2020-09" db="EMBL/GenBank/DDBJ databases">
        <authorList>
            <person name="Sun Q."/>
            <person name="Ohkuma M."/>
        </authorList>
    </citation>
    <scope>NUCLEOTIDE SEQUENCE</scope>
    <source>
        <strain evidence="2">JCM 4125</strain>
    </source>
</reference>
<evidence type="ECO:0000313" key="3">
    <source>
        <dbReference type="Proteomes" id="UP000646776"/>
    </source>
</evidence>
<feature type="compositionally biased region" description="Pro residues" evidence="1">
    <location>
        <begin position="320"/>
        <end position="330"/>
    </location>
</feature>
<feature type="compositionally biased region" description="Polar residues" evidence="1">
    <location>
        <begin position="236"/>
        <end position="264"/>
    </location>
</feature>
<reference evidence="2" key="1">
    <citation type="journal article" date="2014" name="Int. J. Syst. Evol. Microbiol.">
        <title>Complete genome sequence of Corynebacterium casei LMG S-19264T (=DSM 44701T), isolated from a smear-ripened cheese.</title>
        <authorList>
            <consortium name="US DOE Joint Genome Institute (JGI-PGF)"/>
            <person name="Walter F."/>
            <person name="Albersmeier A."/>
            <person name="Kalinowski J."/>
            <person name="Ruckert C."/>
        </authorList>
    </citation>
    <scope>NUCLEOTIDE SEQUENCE</scope>
    <source>
        <strain evidence="2">JCM 4125</strain>
    </source>
</reference>
<gene>
    <name evidence="2" type="ORF">GCM10010226_50600</name>
</gene>
<evidence type="ECO:0000256" key="1">
    <source>
        <dbReference type="SAM" id="MobiDB-lite"/>
    </source>
</evidence>
<feature type="compositionally biased region" description="Low complexity" evidence="1">
    <location>
        <begin position="297"/>
        <end position="316"/>
    </location>
</feature>
<feature type="compositionally biased region" description="Low complexity" evidence="1">
    <location>
        <begin position="331"/>
        <end position="341"/>
    </location>
</feature>
<proteinExistence type="predicted"/>
<comment type="caution">
    <text evidence="2">The sequence shown here is derived from an EMBL/GenBank/DDBJ whole genome shotgun (WGS) entry which is preliminary data.</text>
</comment>
<accession>A0A918HKU0</accession>
<feature type="compositionally biased region" description="Polar residues" evidence="1">
    <location>
        <begin position="517"/>
        <end position="527"/>
    </location>
</feature>
<organism evidence="2 3">
    <name type="scientific">Streptomyces phaeofaciens</name>
    <dbReference type="NCBI Taxonomy" id="68254"/>
    <lineage>
        <taxon>Bacteria</taxon>
        <taxon>Bacillati</taxon>
        <taxon>Actinomycetota</taxon>
        <taxon>Actinomycetes</taxon>
        <taxon>Kitasatosporales</taxon>
        <taxon>Streptomycetaceae</taxon>
        <taxon>Streptomyces</taxon>
    </lineage>
</organism>
<feature type="compositionally biased region" description="Gly residues" evidence="1">
    <location>
        <begin position="369"/>
        <end position="448"/>
    </location>
</feature>
<feature type="region of interest" description="Disordered" evidence="1">
    <location>
        <begin position="1"/>
        <end position="22"/>
    </location>
</feature>
<feature type="compositionally biased region" description="Basic and acidic residues" evidence="1">
    <location>
        <begin position="561"/>
        <end position="576"/>
    </location>
</feature>
<keyword evidence="3" id="KW-1185">Reference proteome</keyword>
<dbReference type="AlphaFoldDB" id="A0A918HKU0"/>
<name>A0A918HKU0_9ACTN</name>
<feature type="region of interest" description="Disordered" evidence="1">
    <location>
        <begin position="143"/>
        <end position="171"/>
    </location>
</feature>
<feature type="compositionally biased region" description="Basic and acidic residues" evidence="1">
    <location>
        <begin position="1"/>
        <end position="17"/>
    </location>
</feature>
<feature type="compositionally biased region" description="Gly residues" evidence="1">
    <location>
        <begin position="534"/>
        <end position="557"/>
    </location>
</feature>
<evidence type="ECO:0000313" key="2">
    <source>
        <dbReference type="EMBL" id="GGT66765.1"/>
    </source>
</evidence>